<name>A0ACB9IHJ2_9ASTR</name>
<accession>A0ACB9IHJ2</accession>
<proteinExistence type="predicted"/>
<reference evidence="2" key="1">
    <citation type="journal article" date="2022" name="Mol. Ecol. Resour.">
        <title>The genomes of chicory, endive, great burdock and yacon provide insights into Asteraceae palaeo-polyploidization history and plant inulin production.</title>
        <authorList>
            <person name="Fan W."/>
            <person name="Wang S."/>
            <person name="Wang H."/>
            <person name="Wang A."/>
            <person name="Jiang F."/>
            <person name="Liu H."/>
            <person name="Zhao H."/>
            <person name="Xu D."/>
            <person name="Zhang Y."/>
        </authorList>
    </citation>
    <scope>NUCLEOTIDE SEQUENCE [LARGE SCALE GENOMIC DNA]</scope>
    <source>
        <strain evidence="2">cv. Yunnan</strain>
    </source>
</reference>
<sequence>MASGVRLGGHRYRSAGLPCRFPPVAYLFRHQVVRGWRGRMVHPDPVWTGPCCGGMEVFSGVVWVRPRDTIPMTGVDIDLGVAPGCPEAVVLAVEMFSCWICCPTYWDRTLPEVPPVSSS</sequence>
<evidence type="ECO:0000313" key="1">
    <source>
        <dbReference type="EMBL" id="KAI3807409.1"/>
    </source>
</evidence>
<gene>
    <name evidence="1" type="ORF">L1987_23336</name>
</gene>
<comment type="caution">
    <text evidence="1">The sequence shown here is derived from an EMBL/GenBank/DDBJ whole genome shotgun (WGS) entry which is preliminary data.</text>
</comment>
<protein>
    <submittedName>
        <fullName evidence="1">Uncharacterized protein</fullName>
    </submittedName>
</protein>
<evidence type="ECO:0000313" key="2">
    <source>
        <dbReference type="Proteomes" id="UP001056120"/>
    </source>
</evidence>
<dbReference type="Proteomes" id="UP001056120">
    <property type="component" value="Linkage Group LG08"/>
</dbReference>
<dbReference type="EMBL" id="CM042025">
    <property type="protein sequence ID" value="KAI3807409.1"/>
    <property type="molecule type" value="Genomic_DNA"/>
</dbReference>
<keyword evidence="2" id="KW-1185">Reference proteome</keyword>
<organism evidence="1 2">
    <name type="scientific">Smallanthus sonchifolius</name>
    <dbReference type="NCBI Taxonomy" id="185202"/>
    <lineage>
        <taxon>Eukaryota</taxon>
        <taxon>Viridiplantae</taxon>
        <taxon>Streptophyta</taxon>
        <taxon>Embryophyta</taxon>
        <taxon>Tracheophyta</taxon>
        <taxon>Spermatophyta</taxon>
        <taxon>Magnoliopsida</taxon>
        <taxon>eudicotyledons</taxon>
        <taxon>Gunneridae</taxon>
        <taxon>Pentapetalae</taxon>
        <taxon>asterids</taxon>
        <taxon>campanulids</taxon>
        <taxon>Asterales</taxon>
        <taxon>Asteraceae</taxon>
        <taxon>Asteroideae</taxon>
        <taxon>Heliantheae alliance</taxon>
        <taxon>Millerieae</taxon>
        <taxon>Smallanthus</taxon>
    </lineage>
</organism>
<reference evidence="1 2" key="2">
    <citation type="journal article" date="2022" name="Mol. Ecol. Resour.">
        <title>The genomes of chicory, endive, great burdock and yacon provide insights into Asteraceae paleo-polyploidization history and plant inulin production.</title>
        <authorList>
            <person name="Fan W."/>
            <person name="Wang S."/>
            <person name="Wang H."/>
            <person name="Wang A."/>
            <person name="Jiang F."/>
            <person name="Liu H."/>
            <person name="Zhao H."/>
            <person name="Xu D."/>
            <person name="Zhang Y."/>
        </authorList>
    </citation>
    <scope>NUCLEOTIDE SEQUENCE [LARGE SCALE GENOMIC DNA]</scope>
    <source>
        <strain evidence="2">cv. Yunnan</strain>
        <tissue evidence="1">Leaves</tissue>
    </source>
</reference>